<sequence>MEDGLLLVAAYWRTNLTTRQLAPLFGVSKSAAHRIIDQLGPLPTLQPRRRFANDTVLIVDGSQSRRGEPDFDFVRRTCALAARLGYQPEASR</sequence>
<proteinExistence type="predicted"/>
<name>A0ABN5V783_9ACTN</name>
<dbReference type="InterPro" id="IPR027805">
    <property type="entry name" value="Transposase_HTH_dom"/>
</dbReference>
<feature type="domain" description="Transposase Helix-turn-helix" evidence="1">
    <location>
        <begin position="2"/>
        <end position="42"/>
    </location>
</feature>
<protein>
    <recommendedName>
        <fullName evidence="1">Transposase Helix-turn-helix domain-containing protein</fullName>
    </recommendedName>
</protein>
<gene>
    <name evidence="2" type="ORF">SGFS_004290</name>
</gene>
<accession>A0ABN5V783</accession>
<reference evidence="2 3" key="1">
    <citation type="journal article" date="2010" name="ChemBioChem">
        <title>Cloning and characterization of the biosynthetic gene cluster of 16-membered macrolide antibiotic FD-891: involvement of a dual functional cytochrome P450 monooxygenase catalyzing epoxidation and hydroxylation.</title>
        <authorList>
            <person name="Kudo F."/>
            <person name="Motegi A."/>
            <person name="Mizoue K."/>
            <person name="Eguchi T."/>
        </authorList>
    </citation>
    <scope>NUCLEOTIDE SEQUENCE [LARGE SCALE GENOMIC DNA]</scope>
    <source>
        <strain evidence="2 3">A-8890</strain>
    </source>
</reference>
<evidence type="ECO:0000259" key="1">
    <source>
        <dbReference type="Pfam" id="PF13613"/>
    </source>
</evidence>
<dbReference type="Pfam" id="PF13613">
    <property type="entry name" value="HTH_Tnp_4"/>
    <property type="match status" value="1"/>
</dbReference>
<organism evidence="2 3">
    <name type="scientific">Streptomyces graminofaciens</name>
    <dbReference type="NCBI Taxonomy" id="68212"/>
    <lineage>
        <taxon>Bacteria</taxon>
        <taxon>Bacillati</taxon>
        <taxon>Actinomycetota</taxon>
        <taxon>Actinomycetes</taxon>
        <taxon>Kitasatosporales</taxon>
        <taxon>Streptomycetaceae</taxon>
        <taxon>Streptomyces</taxon>
    </lineage>
</organism>
<keyword evidence="3" id="KW-1185">Reference proteome</keyword>
<evidence type="ECO:0000313" key="3">
    <source>
        <dbReference type="Proteomes" id="UP001321542"/>
    </source>
</evidence>
<evidence type="ECO:0000313" key="2">
    <source>
        <dbReference type="EMBL" id="BBC29138.1"/>
    </source>
</evidence>
<reference evidence="2 3" key="2">
    <citation type="journal article" date="2023" name="ChemBioChem">
        <title>Acyltransferase Domain Exchange between Two Independent Type I Polyketide Synthases in the Same Producer Strain of Macrolide Antibiotics.</title>
        <authorList>
            <person name="Kudo F."/>
            <person name="Kishikawa K."/>
            <person name="Tsuboi K."/>
            <person name="Kido T."/>
            <person name="Usui T."/>
            <person name="Hashimoto J."/>
            <person name="Shin-Ya K."/>
            <person name="Miyanaga A."/>
            <person name="Eguchi T."/>
        </authorList>
    </citation>
    <scope>NUCLEOTIDE SEQUENCE [LARGE SCALE GENOMIC DNA]</scope>
    <source>
        <strain evidence="2 3">A-8890</strain>
    </source>
</reference>
<dbReference type="Proteomes" id="UP001321542">
    <property type="component" value="Chromosome"/>
</dbReference>
<dbReference type="EMBL" id="AP018448">
    <property type="protein sequence ID" value="BBC29138.1"/>
    <property type="molecule type" value="Genomic_DNA"/>
</dbReference>